<dbReference type="Gene3D" id="2.40.420.20">
    <property type="match status" value="1"/>
</dbReference>
<feature type="domain" description="Multidrug resistance protein MdtA-like C-terminal permuted SH3" evidence="6">
    <location>
        <begin position="292"/>
        <end position="350"/>
    </location>
</feature>
<evidence type="ECO:0000256" key="1">
    <source>
        <dbReference type="ARBA" id="ARBA00004196"/>
    </source>
</evidence>
<dbReference type="Gene3D" id="1.10.287.470">
    <property type="entry name" value="Helix hairpin bin"/>
    <property type="match status" value="1"/>
</dbReference>
<feature type="domain" description="Multidrug resistance protein MdtA-like barrel-sandwich hybrid" evidence="4">
    <location>
        <begin position="69"/>
        <end position="186"/>
    </location>
</feature>
<name>A0ABN6F8V2_9BACT</name>
<dbReference type="EMBL" id="AP024488">
    <property type="protein sequence ID" value="BCS97209.1"/>
    <property type="molecule type" value="Genomic_DNA"/>
</dbReference>
<dbReference type="Pfam" id="PF25917">
    <property type="entry name" value="BSH_RND"/>
    <property type="match status" value="1"/>
</dbReference>
<dbReference type="PROSITE" id="PS51257">
    <property type="entry name" value="PROKAR_LIPOPROTEIN"/>
    <property type="match status" value="1"/>
</dbReference>
<comment type="similarity">
    <text evidence="2">Belongs to the membrane fusion protein (MFP) (TC 8.A.1) family.</text>
</comment>
<dbReference type="InterPro" id="IPR058625">
    <property type="entry name" value="MdtA-like_BSH"/>
</dbReference>
<dbReference type="InterPro" id="IPR006143">
    <property type="entry name" value="RND_pump_MFP"/>
</dbReference>
<dbReference type="Gene3D" id="2.40.50.100">
    <property type="match status" value="1"/>
</dbReference>
<accession>A0ABN6F8V2</accession>
<proteinExistence type="inferred from homology"/>
<dbReference type="NCBIfam" id="TIGR01730">
    <property type="entry name" value="RND_mfp"/>
    <property type="match status" value="1"/>
</dbReference>
<gene>
    <name evidence="7" type="ORF">DSLASN_28410</name>
</gene>
<evidence type="ECO:0000259" key="6">
    <source>
        <dbReference type="Pfam" id="PF25967"/>
    </source>
</evidence>
<dbReference type="PANTHER" id="PTHR30469">
    <property type="entry name" value="MULTIDRUG RESISTANCE PROTEIN MDTA"/>
    <property type="match status" value="1"/>
</dbReference>
<dbReference type="Proteomes" id="UP001320148">
    <property type="component" value="Chromosome"/>
</dbReference>
<dbReference type="RefSeq" id="WP_236888628.1">
    <property type="nucleotide sequence ID" value="NZ_AP024488.1"/>
</dbReference>
<dbReference type="Gene3D" id="2.40.30.170">
    <property type="match status" value="1"/>
</dbReference>
<evidence type="ECO:0000259" key="4">
    <source>
        <dbReference type="Pfam" id="PF25917"/>
    </source>
</evidence>
<dbReference type="SUPFAM" id="SSF111369">
    <property type="entry name" value="HlyD-like secretion proteins"/>
    <property type="match status" value="1"/>
</dbReference>
<evidence type="ECO:0000313" key="7">
    <source>
        <dbReference type="EMBL" id="BCS97209.1"/>
    </source>
</evidence>
<dbReference type="PANTHER" id="PTHR30469:SF20">
    <property type="entry name" value="EFFLUX RND TRANSPORTER PERIPLASMIC ADAPTOR SUBUNIT"/>
    <property type="match status" value="1"/>
</dbReference>
<keyword evidence="3" id="KW-0813">Transport</keyword>
<comment type="subcellular location">
    <subcellularLocation>
        <location evidence="1">Cell envelope</location>
    </subcellularLocation>
</comment>
<dbReference type="InterPro" id="IPR058792">
    <property type="entry name" value="Beta-barrel_RND_2"/>
</dbReference>
<keyword evidence="8" id="KW-1185">Reference proteome</keyword>
<evidence type="ECO:0000313" key="8">
    <source>
        <dbReference type="Proteomes" id="UP001320148"/>
    </source>
</evidence>
<feature type="domain" description="CusB-like beta-barrel" evidence="5">
    <location>
        <begin position="203"/>
        <end position="277"/>
    </location>
</feature>
<evidence type="ECO:0000256" key="2">
    <source>
        <dbReference type="ARBA" id="ARBA00009477"/>
    </source>
</evidence>
<dbReference type="Pfam" id="PF25967">
    <property type="entry name" value="RND-MFP_C"/>
    <property type="match status" value="1"/>
</dbReference>
<evidence type="ECO:0000256" key="3">
    <source>
        <dbReference type="ARBA" id="ARBA00022448"/>
    </source>
</evidence>
<evidence type="ECO:0000259" key="5">
    <source>
        <dbReference type="Pfam" id="PF25954"/>
    </source>
</evidence>
<sequence length="364" mass="39984">MQTLRFNRTFLLKTGVMILTACLTLSCGRGDDKTQDTEVVRPAKLMTVSSVAEVRTRELPGRVRASKRADLAFQVSGPLTSLPFEEGDPVKKGEVVAKILPRDFQTALNTAKANELEAMHQYNRYKDLYIKKQVSKADFDKAKRAYDVTKSDVTNAENALKDTSLRAPFSGVIAKRYVENFQEVRAKDPIVSLQDVSVLEILVDVPETLMATVRNRTKGEIIAQVEFSALPGVLHDLRLKEFSTEADPQTQTYRVVSTLPAPKNANILPGMTAKVTGKTPTESVVAEKGFFVPVNAVFADESGNQFVWVVKKETMTAEKRGVTVGTVSGSSISVLEGLESGEKVVIAGVNYLRPGMKVRELLSK</sequence>
<dbReference type="InterPro" id="IPR058627">
    <property type="entry name" value="MdtA-like_C"/>
</dbReference>
<dbReference type="Pfam" id="PF25954">
    <property type="entry name" value="Beta-barrel_RND_2"/>
    <property type="match status" value="1"/>
</dbReference>
<protein>
    <submittedName>
        <fullName evidence="7">Hemolysin secretion protein D</fullName>
    </submittedName>
</protein>
<organism evidence="7 8">
    <name type="scientific">Desulfoluna limicola</name>
    <dbReference type="NCBI Taxonomy" id="2810562"/>
    <lineage>
        <taxon>Bacteria</taxon>
        <taxon>Pseudomonadati</taxon>
        <taxon>Thermodesulfobacteriota</taxon>
        <taxon>Desulfobacteria</taxon>
        <taxon>Desulfobacterales</taxon>
        <taxon>Desulfolunaceae</taxon>
        <taxon>Desulfoluna</taxon>
    </lineage>
</organism>
<reference evidence="7 8" key="1">
    <citation type="submission" date="2021-02" db="EMBL/GenBank/DDBJ databases">
        <title>Complete genome of Desulfoluna sp. strain ASN36.</title>
        <authorList>
            <person name="Takahashi A."/>
            <person name="Kojima H."/>
            <person name="Fukui M."/>
        </authorList>
    </citation>
    <scope>NUCLEOTIDE SEQUENCE [LARGE SCALE GENOMIC DNA]</scope>
    <source>
        <strain evidence="7 8">ASN36</strain>
    </source>
</reference>